<organism evidence="1 2">
    <name type="scientific">Neisseria gonorrhoeae</name>
    <dbReference type="NCBI Taxonomy" id="485"/>
    <lineage>
        <taxon>Bacteria</taxon>
        <taxon>Pseudomonadati</taxon>
        <taxon>Pseudomonadota</taxon>
        <taxon>Betaproteobacteria</taxon>
        <taxon>Neisseriales</taxon>
        <taxon>Neisseriaceae</taxon>
        <taxon>Neisseria</taxon>
    </lineage>
</organism>
<sequence>MLGIDLVGSVVFLDDDGNFELAGLFVKNIHFSDFSVETQAGDFSRLPKMPSEKRLGEGGCGFAVLALRF</sequence>
<comment type="caution">
    <text evidence="1">The sequence shown here is derived from an EMBL/GenBank/DDBJ whole genome shotgun (WGS) entry which is preliminary data.</text>
</comment>
<dbReference type="Proteomes" id="UP000307092">
    <property type="component" value="Unassembled WGS sequence"/>
</dbReference>
<reference evidence="1 2" key="1">
    <citation type="submission" date="2019-04" db="EMBL/GenBank/DDBJ databases">
        <title>The CDC panel for molecular diagnostics of ciprofloxacin resistance and its use for research and clinical development.</title>
        <authorList>
            <person name="Liu H."/>
            <person name="Tang K."/>
            <person name="Pham C."/>
            <person name="Schmerer M."/>
        </authorList>
    </citation>
    <scope>NUCLEOTIDE SEQUENCE [LARGE SCALE GENOMIC DNA]</scope>
    <source>
        <strain evidence="1 2">LRRBGS_0742</strain>
    </source>
</reference>
<accession>A0AAX2TP96</accession>
<proteinExistence type="predicted"/>
<protein>
    <submittedName>
        <fullName evidence="1">Polyketide synthase</fullName>
    </submittedName>
</protein>
<dbReference type="AlphaFoldDB" id="A0AAX2TP96"/>
<evidence type="ECO:0000313" key="1">
    <source>
        <dbReference type="EMBL" id="TJX05329.1"/>
    </source>
</evidence>
<evidence type="ECO:0000313" key="2">
    <source>
        <dbReference type="Proteomes" id="UP000307092"/>
    </source>
</evidence>
<name>A0AAX2TP96_NEIGO</name>
<gene>
    <name evidence="1" type="ORF">E8M63_07580</name>
</gene>
<dbReference type="EMBL" id="SUQX01000013">
    <property type="protein sequence ID" value="TJX05329.1"/>
    <property type="molecule type" value="Genomic_DNA"/>
</dbReference>